<dbReference type="EMBL" id="CACVBM020000532">
    <property type="protein sequence ID" value="CAA7020184.1"/>
    <property type="molecule type" value="Genomic_DNA"/>
</dbReference>
<name>A0A6D2HTC2_9BRAS</name>
<feature type="domain" description="Retrovirus-related Pol polyprotein from transposon TNT 1-94-like beta-barrel" evidence="1">
    <location>
        <begin position="11"/>
        <end position="85"/>
    </location>
</feature>
<dbReference type="Pfam" id="PF22936">
    <property type="entry name" value="Pol_BBD"/>
    <property type="match status" value="1"/>
</dbReference>
<proteinExistence type="predicted"/>
<evidence type="ECO:0000259" key="1">
    <source>
        <dbReference type="Pfam" id="PF22936"/>
    </source>
</evidence>
<accession>A0A6D2HTC2</accession>
<evidence type="ECO:0000313" key="3">
    <source>
        <dbReference type="Proteomes" id="UP000467841"/>
    </source>
</evidence>
<dbReference type="OrthoDB" id="6776856at2759"/>
<keyword evidence="3" id="KW-1185">Reference proteome</keyword>
<evidence type="ECO:0000313" key="2">
    <source>
        <dbReference type="EMBL" id="CAA7020184.1"/>
    </source>
</evidence>
<dbReference type="AlphaFoldDB" id="A0A6D2HTC2"/>
<comment type="caution">
    <text evidence="2">The sequence shown here is derived from an EMBL/GenBank/DDBJ whole genome shotgun (WGS) entry which is preliminary data.</text>
</comment>
<reference evidence="2" key="1">
    <citation type="submission" date="2020-01" db="EMBL/GenBank/DDBJ databases">
        <authorList>
            <person name="Mishra B."/>
        </authorList>
    </citation>
    <scope>NUCLEOTIDE SEQUENCE [LARGE SCALE GENOMIC DNA]</scope>
</reference>
<dbReference type="InterPro" id="IPR054722">
    <property type="entry name" value="PolX-like_BBD"/>
</dbReference>
<organism evidence="2 3">
    <name type="scientific">Microthlaspi erraticum</name>
    <dbReference type="NCBI Taxonomy" id="1685480"/>
    <lineage>
        <taxon>Eukaryota</taxon>
        <taxon>Viridiplantae</taxon>
        <taxon>Streptophyta</taxon>
        <taxon>Embryophyta</taxon>
        <taxon>Tracheophyta</taxon>
        <taxon>Spermatophyta</taxon>
        <taxon>Magnoliopsida</taxon>
        <taxon>eudicotyledons</taxon>
        <taxon>Gunneridae</taxon>
        <taxon>Pentapetalae</taxon>
        <taxon>rosids</taxon>
        <taxon>malvids</taxon>
        <taxon>Brassicales</taxon>
        <taxon>Brassicaceae</taxon>
        <taxon>Coluteocarpeae</taxon>
        <taxon>Microthlaspi</taxon>
    </lineage>
</organism>
<dbReference type="Proteomes" id="UP000467841">
    <property type="component" value="Unassembled WGS sequence"/>
</dbReference>
<gene>
    <name evidence="2" type="ORF">MERR_LOCUS7419</name>
</gene>
<sequence length="138" mass="16131">MKFRNGTSQRCKQSHVRERSMFVELDESVKGDVALGDESKMMVKGKGNILIRLKNGDHQFISNVYYIPNMKTNILSLRQLLEKGYDIRLKDNNLSIRDHENITKVAMSKNILFVLNIQYYIAKCLKMCYKEESGLWHL</sequence>
<protein>
    <recommendedName>
        <fullName evidence="1">Retrovirus-related Pol polyprotein from transposon TNT 1-94-like beta-barrel domain-containing protein</fullName>
    </recommendedName>
</protein>